<keyword evidence="2" id="KW-1185">Reference proteome</keyword>
<dbReference type="Proteomes" id="UP001359559">
    <property type="component" value="Unassembled WGS sequence"/>
</dbReference>
<accession>A0AAN9K5T6</accession>
<dbReference type="Gene3D" id="2.120.10.30">
    <property type="entry name" value="TolB, C-terminal domain"/>
    <property type="match status" value="2"/>
</dbReference>
<sequence length="544" mass="61489">MATKLTGAIVFNSIGRTQYGFDVFSVDLHNQNPPLNDNRLTDGTSVNFNTQFSETESNDIVFISEQTGFHYIYMTRPESPPQALPFVPASLFHDRPTLKNGTLYFVSTHDEPDPVFKGCSAVYSTSINGNKTLTRITPQGVVDFSLTVSLTGKFIAVASYGSRQWGTNDFRELKTDITVFEASNPENRVVMSEQGGWPTWSQDSTIFFHKITEDGWWSIFRVELNGSDLLGSRNSSIHVTSPGLHCFTPVAFNDGKRIAVATRQKGNKFHHIEVFELESKTFQRITESINPNFHHYNPFVSSNSRYLGFHRFRGESTQGESKILHLELVLSPVPDLQLIRLNDAFPGFSPKGDFIALNHIPYDHESDGIKIVRSNGSKRWTLLKGFLNSWSPTEEHVIYTSTGPTFESFLKTVQIAQIEFDQVHLEKDIEEVPFKLKILTRDDTGNNAFPSCSPDGKSIVFRSGRFGHKNLYIVDTVNGEFNGGLRRLTEGEWIDTMPCWSPKGDLIAFSSNRHEAWNSEVFWVYMVRPDGSGLRRVEVAKWKG</sequence>
<dbReference type="Pfam" id="PF07676">
    <property type="entry name" value="PD40"/>
    <property type="match status" value="2"/>
</dbReference>
<dbReference type="PANTHER" id="PTHR32161">
    <property type="entry name" value="DPP6 N-TERMINAL DOMAIN-LIKE PROTEIN"/>
    <property type="match status" value="1"/>
</dbReference>
<organism evidence="1 2">
    <name type="scientific">Clitoria ternatea</name>
    <name type="common">Butterfly pea</name>
    <dbReference type="NCBI Taxonomy" id="43366"/>
    <lineage>
        <taxon>Eukaryota</taxon>
        <taxon>Viridiplantae</taxon>
        <taxon>Streptophyta</taxon>
        <taxon>Embryophyta</taxon>
        <taxon>Tracheophyta</taxon>
        <taxon>Spermatophyta</taxon>
        <taxon>Magnoliopsida</taxon>
        <taxon>eudicotyledons</taxon>
        <taxon>Gunneridae</taxon>
        <taxon>Pentapetalae</taxon>
        <taxon>rosids</taxon>
        <taxon>fabids</taxon>
        <taxon>Fabales</taxon>
        <taxon>Fabaceae</taxon>
        <taxon>Papilionoideae</taxon>
        <taxon>50 kb inversion clade</taxon>
        <taxon>NPAAA clade</taxon>
        <taxon>indigoferoid/millettioid clade</taxon>
        <taxon>Phaseoleae</taxon>
        <taxon>Clitoria</taxon>
    </lineage>
</organism>
<dbReference type="EMBL" id="JAYKXN010000002">
    <property type="protein sequence ID" value="KAK7310117.1"/>
    <property type="molecule type" value="Genomic_DNA"/>
</dbReference>
<name>A0AAN9K5T6_CLITE</name>
<gene>
    <name evidence="1" type="ORF">RJT34_07408</name>
</gene>
<comment type="caution">
    <text evidence="1">The sequence shown here is derived from an EMBL/GenBank/DDBJ whole genome shotgun (WGS) entry which is preliminary data.</text>
</comment>
<evidence type="ECO:0000313" key="2">
    <source>
        <dbReference type="Proteomes" id="UP001359559"/>
    </source>
</evidence>
<evidence type="ECO:0000313" key="1">
    <source>
        <dbReference type="EMBL" id="KAK7310117.1"/>
    </source>
</evidence>
<reference evidence="1 2" key="1">
    <citation type="submission" date="2024-01" db="EMBL/GenBank/DDBJ databases">
        <title>The genomes of 5 underutilized Papilionoideae crops provide insights into root nodulation and disease resistance.</title>
        <authorList>
            <person name="Yuan L."/>
        </authorList>
    </citation>
    <scope>NUCLEOTIDE SEQUENCE [LARGE SCALE GENOMIC DNA]</scope>
    <source>
        <strain evidence="1">LY-2023</strain>
        <tissue evidence="1">Leaf</tissue>
    </source>
</reference>
<dbReference type="SUPFAM" id="SSF82171">
    <property type="entry name" value="DPP6 N-terminal domain-like"/>
    <property type="match status" value="2"/>
</dbReference>
<dbReference type="InterPro" id="IPR011659">
    <property type="entry name" value="WD40"/>
</dbReference>
<protein>
    <submittedName>
        <fullName evidence="1">Uncharacterized protein</fullName>
    </submittedName>
</protein>
<dbReference type="InterPro" id="IPR011042">
    <property type="entry name" value="6-blade_b-propeller_TolB-like"/>
</dbReference>
<dbReference type="AlphaFoldDB" id="A0AAN9K5T6"/>
<dbReference type="PANTHER" id="PTHR32161:SF9">
    <property type="entry name" value="TOLB PROTEIN-LIKE PROTEIN"/>
    <property type="match status" value="1"/>
</dbReference>
<proteinExistence type="predicted"/>